<keyword evidence="3" id="KW-1185">Reference proteome</keyword>
<gene>
    <name evidence="2" type="ORF">SAMN05192539_100497</name>
</gene>
<accession>A0A1H6TQ41</accession>
<keyword evidence="1" id="KW-0812">Transmembrane</keyword>
<protein>
    <submittedName>
        <fullName evidence="2">Uncharacterized protein</fullName>
    </submittedName>
</protein>
<sequence length="53" mass="6416">MAESMVSIVVGIVVLAVIATLISHQWRRDHPLRDRMLGRFDGHRWWERMRHRH</sequence>
<dbReference type="EMBL" id="FNYE01000004">
    <property type="protein sequence ID" value="SEI78380.1"/>
    <property type="molecule type" value="Genomic_DNA"/>
</dbReference>
<dbReference type="STRING" id="667676.SAMN05192539_100497"/>
<dbReference type="RefSeq" id="WP_177200322.1">
    <property type="nucleotide sequence ID" value="NZ_FNYE01000004.1"/>
</dbReference>
<feature type="transmembrane region" description="Helical" evidence="1">
    <location>
        <begin position="6"/>
        <end position="26"/>
    </location>
</feature>
<reference evidence="3" key="1">
    <citation type="submission" date="2016-10" db="EMBL/GenBank/DDBJ databases">
        <authorList>
            <person name="Varghese N."/>
            <person name="Submissions S."/>
        </authorList>
    </citation>
    <scope>NUCLEOTIDE SEQUENCE [LARGE SCALE GENOMIC DNA]</scope>
    <source>
        <strain evidence="3">LMG 26031</strain>
    </source>
</reference>
<evidence type="ECO:0000313" key="2">
    <source>
        <dbReference type="EMBL" id="SEI78380.1"/>
    </source>
</evidence>
<keyword evidence="1" id="KW-1133">Transmembrane helix</keyword>
<dbReference type="Proteomes" id="UP000198866">
    <property type="component" value="Unassembled WGS sequence"/>
</dbReference>
<dbReference type="AlphaFoldDB" id="A0A1H6TQ41"/>
<organism evidence="2 3">
    <name type="scientific">Paraburkholderia diazotrophica</name>
    <dbReference type="NCBI Taxonomy" id="667676"/>
    <lineage>
        <taxon>Bacteria</taxon>
        <taxon>Pseudomonadati</taxon>
        <taxon>Pseudomonadota</taxon>
        <taxon>Betaproteobacteria</taxon>
        <taxon>Burkholderiales</taxon>
        <taxon>Burkholderiaceae</taxon>
        <taxon>Paraburkholderia</taxon>
    </lineage>
</organism>
<evidence type="ECO:0000256" key="1">
    <source>
        <dbReference type="SAM" id="Phobius"/>
    </source>
</evidence>
<proteinExistence type="predicted"/>
<name>A0A1H6TQ41_9BURK</name>
<keyword evidence="1" id="KW-0472">Membrane</keyword>
<evidence type="ECO:0000313" key="3">
    <source>
        <dbReference type="Proteomes" id="UP000198866"/>
    </source>
</evidence>